<reference evidence="2" key="1">
    <citation type="journal article" date="2011" name="Science">
        <title>The plant cell wall-decomposing machinery underlies the functional diversity of forest fungi.</title>
        <authorList>
            <person name="Eastwood D.C."/>
            <person name="Floudas D."/>
            <person name="Binder M."/>
            <person name="Majcherczyk A."/>
            <person name="Schneider P."/>
            <person name="Aerts A."/>
            <person name="Asiegbu F.O."/>
            <person name="Baker S.E."/>
            <person name="Barry K."/>
            <person name="Bendiksby M."/>
            <person name="Blumentritt M."/>
            <person name="Coutinho P.M."/>
            <person name="Cullen D."/>
            <person name="de Vries R.P."/>
            <person name="Gathman A."/>
            <person name="Goodell B."/>
            <person name="Henrissat B."/>
            <person name="Ihrmark K."/>
            <person name="Kauserud H."/>
            <person name="Kohler A."/>
            <person name="LaButti K."/>
            <person name="Lapidus A."/>
            <person name="Lavin J.L."/>
            <person name="Lee Y.-H."/>
            <person name="Lindquist E."/>
            <person name="Lilly W."/>
            <person name="Lucas S."/>
            <person name="Morin E."/>
            <person name="Murat C."/>
            <person name="Oguiza J.A."/>
            <person name="Park J."/>
            <person name="Pisabarro A.G."/>
            <person name="Riley R."/>
            <person name="Rosling A."/>
            <person name="Salamov A."/>
            <person name="Schmidt O."/>
            <person name="Schmutz J."/>
            <person name="Skrede I."/>
            <person name="Stenlid J."/>
            <person name="Wiebenga A."/>
            <person name="Xie X."/>
            <person name="Kuees U."/>
            <person name="Hibbett D.S."/>
            <person name="Hoffmeister D."/>
            <person name="Hoegberg N."/>
            <person name="Martin F."/>
            <person name="Grigoriev I.V."/>
            <person name="Watkinson S.C."/>
        </authorList>
    </citation>
    <scope>NUCLEOTIDE SEQUENCE [LARGE SCALE GENOMIC DNA]</scope>
    <source>
        <strain evidence="2">strain S7.3</strain>
    </source>
</reference>
<organism evidence="2">
    <name type="scientific">Serpula lacrymans var. lacrymans (strain S7.3)</name>
    <name type="common">Dry rot fungus</name>
    <dbReference type="NCBI Taxonomy" id="936435"/>
    <lineage>
        <taxon>Eukaryota</taxon>
        <taxon>Fungi</taxon>
        <taxon>Dikarya</taxon>
        <taxon>Basidiomycota</taxon>
        <taxon>Agaricomycotina</taxon>
        <taxon>Agaricomycetes</taxon>
        <taxon>Agaricomycetidae</taxon>
        <taxon>Boletales</taxon>
        <taxon>Coniophorineae</taxon>
        <taxon>Serpulaceae</taxon>
        <taxon>Serpula</taxon>
    </lineage>
</organism>
<dbReference type="EMBL" id="GL945482">
    <property type="protein sequence ID" value="EGN97593.1"/>
    <property type="molecule type" value="Genomic_DNA"/>
</dbReference>
<proteinExistence type="predicted"/>
<gene>
    <name evidence="1" type="ORF">SERLA73DRAFT_139892</name>
</gene>
<accession>F8Q332</accession>
<name>F8Q332_SERL3</name>
<keyword evidence="2" id="KW-1185">Reference proteome</keyword>
<dbReference type="Proteomes" id="UP000008063">
    <property type="component" value="Unassembled WGS sequence"/>
</dbReference>
<dbReference type="HOGENOM" id="CLU_3143939_0_0_1"/>
<dbReference type="InParanoid" id="F8Q332"/>
<sequence length="49" mass="5836">MELSPHTSKITTALGSEFRTWSSRPSSTRCWFPDTFTVHYWYWLTFSTT</sequence>
<evidence type="ECO:0000313" key="1">
    <source>
        <dbReference type="EMBL" id="EGN97593.1"/>
    </source>
</evidence>
<protein>
    <submittedName>
        <fullName evidence="1">Uncharacterized protein</fullName>
    </submittedName>
</protein>
<dbReference type="AlphaFoldDB" id="F8Q332"/>
<evidence type="ECO:0000313" key="2">
    <source>
        <dbReference type="Proteomes" id="UP000008063"/>
    </source>
</evidence>